<feature type="compositionally biased region" description="Polar residues" evidence="5">
    <location>
        <begin position="1"/>
        <end position="13"/>
    </location>
</feature>
<dbReference type="Gene3D" id="3.30.50.10">
    <property type="entry name" value="Erythroid Transcription Factor GATA-1, subunit A"/>
    <property type="match status" value="1"/>
</dbReference>
<evidence type="ECO:0000256" key="1">
    <source>
        <dbReference type="ARBA" id="ARBA00022723"/>
    </source>
</evidence>
<dbReference type="SUPFAM" id="SSF57716">
    <property type="entry name" value="Glucocorticoid receptor-like (DNA-binding domain)"/>
    <property type="match status" value="1"/>
</dbReference>
<evidence type="ECO:0000256" key="2">
    <source>
        <dbReference type="ARBA" id="ARBA00022771"/>
    </source>
</evidence>
<dbReference type="GO" id="GO:0016746">
    <property type="term" value="F:acyltransferase activity"/>
    <property type="evidence" value="ECO:0007669"/>
    <property type="project" value="UniProtKB-KW"/>
</dbReference>
<accession>A0ABX6EY70</accession>
<keyword evidence="3" id="KW-0862">Zinc</keyword>
<proteinExistence type="predicted"/>
<dbReference type="Pfam" id="PF00320">
    <property type="entry name" value="GATA"/>
    <property type="match status" value="1"/>
</dbReference>
<feature type="compositionally biased region" description="Low complexity" evidence="5">
    <location>
        <begin position="17"/>
        <end position="31"/>
    </location>
</feature>
<evidence type="ECO:0000256" key="3">
    <source>
        <dbReference type="ARBA" id="ARBA00022833"/>
    </source>
</evidence>
<dbReference type="EMBL" id="CP015057">
    <property type="protein sequence ID" value="QGN15809.1"/>
    <property type="molecule type" value="Genomic_DNA"/>
</dbReference>
<feature type="domain" description="GATA-type" evidence="6">
    <location>
        <begin position="320"/>
        <end position="350"/>
    </location>
</feature>
<dbReference type="Proteomes" id="UP000422736">
    <property type="component" value="Chromosome 4"/>
</dbReference>
<dbReference type="SMART" id="SM00401">
    <property type="entry name" value="ZnF_GATA"/>
    <property type="match status" value="1"/>
</dbReference>
<dbReference type="PROSITE" id="PS00344">
    <property type="entry name" value="GATA_ZN_FINGER_1"/>
    <property type="match status" value="1"/>
</dbReference>
<keyword evidence="7" id="KW-0012">Acyltransferase</keyword>
<dbReference type="InterPro" id="IPR013088">
    <property type="entry name" value="Znf_NHR/GATA"/>
</dbReference>
<dbReference type="CDD" id="cd00202">
    <property type="entry name" value="ZnF_GATA"/>
    <property type="match status" value="1"/>
</dbReference>
<reference evidence="7 8" key="1">
    <citation type="submission" date="2016-03" db="EMBL/GenBank/DDBJ databases">
        <title>How can Kluyveromyces marxianus grow so fast - potential evolutionary course in Saccharomyces Complex revealed by comparative genomics.</title>
        <authorList>
            <person name="Mo W."/>
            <person name="Lu W."/>
            <person name="Yang X."/>
            <person name="Qi J."/>
            <person name="Lv H."/>
        </authorList>
    </citation>
    <scope>NUCLEOTIDE SEQUENCE [LARGE SCALE GENOMIC DNA]</scope>
    <source>
        <strain evidence="7 8">FIM1</strain>
    </source>
</reference>
<dbReference type="PROSITE" id="PS50114">
    <property type="entry name" value="GATA_ZN_FINGER_2"/>
    <property type="match status" value="1"/>
</dbReference>
<gene>
    <name evidence="7" type="primary">GAT2</name>
    <name evidence="7" type="ORF">FIM1_2505</name>
</gene>
<dbReference type="PANTHER" id="PTHR45658">
    <property type="entry name" value="GATA TRANSCRIPTION FACTOR"/>
    <property type="match status" value="1"/>
</dbReference>
<evidence type="ECO:0000259" key="6">
    <source>
        <dbReference type="PROSITE" id="PS50114"/>
    </source>
</evidence>
<keyword evidence="2 4" id="KW-0863">Zinc-finger</keyword>
<name>A0ABX6EY70_KLUMA</name>
<organism evidence="7 8">
    <name type="scientific">Kluyveromyces marxianus</name>
    <name type="common">Yeast</name>
    <name type="synonym">Candida kefyr</name>
    <dbReference type="NCBI Taxonomy" id="4911"/>
    <lineage>
        <taxon>Eukaryota</taxon>
        <taxon>Fungi</taxon>
        <taxon>Dikarya</taxon>
        <taxon>Ascomycota</taxon>
        <taxon>Saccharomycotina</taxon>
        <taxon>Saccharomycetes</taxon>
        <taxon>Saccharomycetales</taxon>
        <taxon>Saccharomycetaceae</taxon>
        <taxon>Kluyveromyces</taxon>
    </lineage>
</organism>
<dbReference type="InterPro" id="IPR000679">
    <property type="entry name" value="Znf_GATA"/>
</dbReference>
<dbReference type="PANTHER" id="PTHR45658:SF18">
    <property type="entry name" value="PROTEIN GAT2"/>
    <property type="match status" value="1"/>
</dbReference>
<evidence type="ECO:0000313" key="7">
    <source>
        <dbReference type="EMBL" id="QGN15809.1"/>
    </source>
</evidence>
<evidence type="ECO:0000313" key="8">
    <source>
        <dbReference type="Proteomes" id="UP000422736"/>
    </source>
</evidence>
<keyword evidence="1" id="KW-0479">Metal-binding</keyword>
<protein>
    <submittedName>
        <fullName evidence="7">G-3-P/dihydroxyacetone phosphate dual substrate-specific sn-1 acyltransferase</fullName>
    </submittedName>
</protein>
<dbReference type="InterPro" id="IPR051140">
    <property type="entry name" value="GATA_TF"/>
</dbReference>
<feature type="region of interest" description="Disordered" evidence="5">
    <location>
        <begin position="1"/>
        <end position="31"/>
    </location>
</feature>
<keyword evidence="7" id="KW-0808">Transferase</keyword>
<evidence type="ECO:0000256" key="4">
    <source>
        <dbReference type="PROSITE-ProRule" id="PRU00094"/>
    </source>
</evidence>
<sequence>MTSMETITTAVSRKQSHSPSSSSASSSATTASITPPLLTRGVSYHSVTSIPNLLNYDGQASSQIRSERRPAHRHVHSMTINTSSNPNINTNIHNNFGTSSSVTGLVSLGSSPRSPLHHGNYQYGTRHQTSESLDFLADTAIDQNMNQEEFKRILQKLSDFSTQLRNQVANWELKSVGDVQMNDLSKLATETRSVLKNIDRLLELKSINEWSRKKPQLPSINQLRNELQKPMVEFQFPSRPATKNVYNVNVRNNESHIPSASVSTTREKPSAHLGHKVSKSEGSIIGTTHTFKVDKMKAKKRNSVSHQRKISIAAGDGTESCKHCHETVTPEWRRGPYGNRTLCNACGLFYCKLVRKFSSRDANILMHYRKANSPEDRRVPENLNVPEAFVESLKKDSSLDENFNVKPNTLR</sequence>
<evidence type="ECO:0000256" key="5">
    <source>
        <dbReference type="SAM" id="MobiDB-lite"/>
    </source>
</evidence>
<keyword evidence="8" id="KW-1185">Reference proteome</keyword>